<gene>
    <name evidence="1" type="ORF">M9458_050144</name>
</gene>
<sequence length="52" mass="5808">WILAHTMMLVRGTPVHVTVGVTVIVSVLQWQLTLLNAVKEELVWHGEDQTSA</sequence>
<organism evidence="1 2">
    <name type="scientific">Cirrhinus mrigala</name>
    <name type="common">Mrigala</name>
    <dbReference type="NCBI Taxonomy" id="683832"/>
    <lineage>
        <taxon>Eukaryota</taxon>
        <taxon>Metazoa</taxon>
        <taxon>Chordata</taxon>
        <taxon>Craniata</taxon>
        <taxon>Vertebrata</taxon>
        <taxon>Euteleostomi</taxon>
        <taxon>Actinopterygii</taxon>
        <taxon>Neopterygii</taxon>
        <taxon>Teleostei</taxon>
        <taxon>Ostariophysi</taxon>
        <taxon>Cypriniformes</taxon>
        <taxon>Cyprinidae</taxon>
        <taxon>Labeoninae</taxon>
        <taxon>Labeonini</taxon>
        <taxon>Cirrhinus</taxon>
    </lineage>
</organism>
<dbReference type="EMBL" id="JAMKFB020000025">
    <property type="protein sequence ID" value="KAL0155881.1"/>
    <property type="molecule type" value="Genomic_DNA"/>
</dbReference>
<comment type="caution">
    <text evidence="1">The sequence shown here is derived from an EMBL/GenBank/DDBJ whole genome shotgun (WGS) entry which is preliminary data.</text>
</comment>
<protein>
    <submittedName>
        <fullName evidence="1">Uncharacterized protein</fullName>
    </submittedName>
</protein>
<dbReference type="Proteomes" id="UP001529510">
    <property type="component" value="Unassembled WGS sequence"/>
</dbReference>
<feature type="non-terminal residue" evidence="1">
    <location>
        <position position="1"/>
    </location>
</feature>
<dbReference type="AlphaFoldDB" id="A0ABD0N4P4"/>
<feature type="non-terminal residue" evidence="1">
    <location>
        <position position="52"/>
    </location>
</feature>
<reference evidence="1 2" key="1">
    <citation type="submission" date="2024-05" db="EMBL/GenBank/DDBJ databases">
        <title>Genome sequencing and assembly of Indian major carp, Cirrhinus mrigala (Hamilton, 1822).</title>
        <authorList>
            <person name="Mohindra V."/>
            <person name="Chowdhury L.M."/>
            <person name="Lal K."/>
            <person name="Jena J.K."/>
        </authorList>
    </citation>
    <scope>NUCLEOTIDE SEQUENCE [LARGE SCALE GENOMIC DNA]</scope>
    <source>
        <strain evidence="1">CM1030</strain>
        <tissue evidence="1">Blood</tissue>
    </source>
</reference>
<name>A0ABD0N4P4_CIRMR</name>
<evidence type="ECO:0000313" key="2">
    <source>
        <dbReference type="Proteomes" id="UP001529510"/>
    </source>
</evidence>
<proteinExistence type="predicted"/>
<accession>A0ABD0N4P4</accession>
<keyword evidence="2" id="KW-1185">Reference proteome</keyword>
<evidence type="ECO:0000313" key="1">
    <source>
        <dbReference type="EMBL" id="KAL0155881.1"/>
    </source>
</evidence>